<reference evidence="2 3" key="1">
    <citation type="journal article" date="2016" name="Nat. Commun.">
        <title>Thousands of microbial genomes shed light on interconnected biogeochemical processes in an aquifer system.</title>
        <authorList>
            <person name="Anantharaman K."/>
            <person name="Brown C.T."/>
            <person name="Hug L.A."/>
            <person name="Sharon I."/>
            <person name="Castelle C.J."/>
            <person name="Probst A.J."/>
            <person name="Thomas B.C."/>
            <person name="Singh A."/>
            <person name="Wilkins M.J."/>
            <person name="Karaoz U."/>
            <person name="Brodie E.L."/>
            <person name="Williams K.H."/>
            <person name="Hubbard S.S."/>
            <person name="Banfield J.F."/>
        </authorList>
    </citation>
    <scope>NUCLEOTIDE SEQUENCE [LARGE SCALE GENOMIC DNA]</scope>
</reference>
<dbReference type="InterPro" id="IPR000595">
    <property type="entry name" value="cNMP-bd_dom"/>
</dbReference>
<evidence type="ECO:0000313" key="2">
    <source>
        <dbReference type="EMBL" id="OGF68046.1"/>
    </source>
</evidence>
<proteinExistence type="predicted"/>
<dbReference type="InterPro" id="IPR018490">
    <property type="entry name" value="cNMP-bd_dom_sf"/>
</dbReference>
<dbReference type="InterPro" id="IPR014710">
    <property type="entry name" value="RmlC-like_jellyroll"/>
</dbReference>
<dbReference type="Pfam" id="PF00027">
    <property type="entry name" value="cNMP_binding"/>
    <property type="match status" value="1"/>
</dbReference>
<sequence>MIDIEEALKKSILFEALTESERKVIADKTEKILVKIDDYIVKEDESSTYIIILLKGQARAILHLEDYEMLLSTLQPYAIIGEITFIDKQPASADVIAEEPCFIAKISHTTLKEIMDQSPAIASKLWEGCAKLLALRIRRSNEMMRNYFGINKALCSNPDFRNFFSYCYYSPR</sequence>
<evidence type="ECO:0000313" key="3">
    <source>
        <dbReference type="Proteomes" id="UP000178943"/>
    </source>
</evidence>
<dbReference type="AlphaFoldDB" id="A0A1F5VX52"/>
<dbReference type="PROSITE" id="PS50042">
    <property type="entry name" value="CNMP_BINDING_3"/>
    <property type="match status" value="1"/>
</dbReference>
<dbReference type="SMART" id="SM00100">
    <property type="entry name" value="cNMP"/>
    <property type="match status" value="1"/>
</dbReference>
<dbReference type="STRING" id="1817863.A2Y62_04550"/>
<dbReference type="PANTHER" id="PTHR24567:SF26">
    <property type="entry name" value="REGULATORY PROTEIN YEIL"/>
    <property type="match status" value="1"/>
</dbReference>
<dbReference type="GO" id="GO:0003700">
    <property type="term" value="F:DNA-binding transcription factor activity"/>
    <property type="evidence" value="ECO:0007669"/>
    <property type="project" value="TreeGrafter"/>
</dbReference>
<name>A0A1F5VX52_9BACT</name>
<organism evidence="2 3">
    <name type="scientific">Candidatus Fischerbacteria bacterium RBG_13_37_8</name>
    <dbReference type="NCBI Taxonomy" id="1817863"/>
    <lineage>
        <taxon>Bacteria</taxon>
        <taxon>Candidatus Fischeribacteriota</taxon>
    </lineage>
</organism>
<dbReference type="InterPro" id="IPR050397">
    <property type="entry name" value="Env_Response_Regulators"/>
</dbReference>
<dbReference type="Proteomes" id="UP000178943">
    <property type="component" value="Unassembled WGS sequence"/>
</dbReference>
<accession>A0A1F5VX52</accession>
<dbReference type="GO" id="GO:0005829">
    <property type="term" value="C:cytosol"/>
    <property type="evidence" value="ECO:0007669"/>
    <property type="project" value="TreeGrafter"/>
</dbReference>
<evidence type="ECO:0000259" key="1">
    <source>
        <dbReference type="PROSITE" id="PS50042"/>
    </source>
</evidence>
<dbReference type="SUPFAM" id="SSF51206">
    <property type="entry name" value="cAMP-binding domain-like"/>
    <property type="match status" value="1"/>
</dbReference>
<feature type="domain" description="Cyclic nucleotide-binding" evidence="1">
    <location>
        <begin position="13"/>
        <end position="132"/>
    </location>
</feature>
<protein>
    <recommendedName>
        <fullName evidence="1">Cyclic nucleotide-binding domain-containing protein</fullName>
    </recommendedName>
</protein>
<gene>
    <name evidence="2" type="ORF">A2Y62_04550</name>
</gene>
<comment type="caution">
    <text evidence="2">The sequence shown here is derived from an EMBL/GenBank/DDBJ whole genome shotgun (WGS) entry which is preliminary data.</text>
</comment>
<dbReference type="PANTHER" id="PTHR24567">
    <property type="entry name" value="CRP FAMILY TRANSCRIPTIONAL REGULATORY PROTEIN"/>
    <property type="match status" value="1"/>
</dbReference>
<dbReference type="EMBL" id="MFGW01000028">
    <property type="protein sequence ID" value="OGF68046.1"/>
    <property type="molecule type" value="Genomic_DNA"/>
</dbReference>
<dbReference type="Gene3D" id="2.60.120.10">
    <property type="entry name" value="Jelly Rolls"/>
    <property type="match status" value="1"/>
</dbReference>
<dbReference type="CDD" id="cd00038">
    <property type="entry name" value="CAP_ED"/>
    <property type="match status" value="1"/>
</dbReference>